<keyword evidence="2" id="KW-1185">Reference proteome</keyword>
<dbReference type="Proteomes" id="UP000199184">
    <property type="component" value="Unassembled WGS sequence"/>
</dbReference>
<gene>
    <name evidence="1" type="ORF">GA0061098_101661</name>
</gene>
<dbReference type="AlphaFoldDB" id="A0A1C3XHR1"/>
<name>A0A1C3XHR1_9BRAD</name>
<accession>A0A1C3XHR1</accession>
<organism evidence="1 2">
    <name type="scientific">Bradyrhizobium shewense</name>
    <dbReference type="NCBI Taxonomy" id="1761772"/>
    <lineage>
        <taxon>Bacteria</taxon>
        <taxon>Pseudomonadati</taxon>
        <taxon>Pseudomonadota</taxon>
        <taxon>Alphaproteobacteria</taxon>
        <taxon>Hyphomicrobiales</taxon>
        <taxon>Nitrobacteraceae</taxon>
        <taxon>Bradyrhizobium</taxon>
    </lineage>
</organism>
<dbReference type="EMBL" id="FMAI01000016">
    <property type="protein sequence ID" value="SCB51793.1"/>
    <property type="molecule type" value="Genomic_DNA"/>
</dbReference>
<proteinExistence type="predicted"/>
<evidence type="ECO:0000313" key="1">
    <source>
        <dbReference type="EMBL" id="SCB51793.1"/>
    </source>
</evidence>
<evidence type="ECO:0000313" key="2">
    <source>
        <dbReference type="Proteomes" id="UP000199184"/>
    </source>
</evidence>
<protein>
    <submittedName>
        <fullName evidence="1">Uncharacterized protein</fullName>
    </submittedName>
</protein>
<reference evidence="2" key="1">
    <citation type="submission" date="2016-08" db="EMBL/GenBank/DDBJ databases">
        <authorList>
            <person name="Varghese N."/>
            <person name="Submissions Spin"/>
        </authorList>
    </citation>
    <scope>NUCLEOTIDE SEQUENCE [LARGE SCALE GENOMIC DNA]</scope>
    <source>
        <strain evidence="2">ERR11</strain>
    </source>
</reference>
<sequence length="70" mass="8158">MALRKTSAWTLAALSSPLIFDEDGEQDTFTLGESFVRDQRIDRIRELMSTRRDLTMSQIQEIVDREIPTR</sequence>